<dbReference type="AlphaFoldDB" id="A0AB72VBP9"/>
<evidence type="ECO:0000313" key="1">
    <source>
        <dbReference type="EMBL" id="BAF54874.1"/>
    </source>
</evidence>
<sequence length="194" mass="20817">MKLYPFDVPEGFHPNIWWLMGFGLTVEQANALARHLSDDLGVRLGEDSGEVTVSWAVGLVGVWEDRIIANVDDPVDITISESSAVRITGGALPPGVKLEKHSGKLVGSLTHSGLYSVTVTIGPAVKYDPLGTPGGPSDPGMWIPINQPRQQVTTALSNFPATADDLSDREKDYLLAELLAWQAGETVKEADRGD</sequence>
<reference evidence="1" key="1">
    <citation type="journal article" date="2007" name="Microbiology">
        <title>Comparative analysis of the Corynebacterium glutamicum group and complete genome sequence of strain R.</title>
        <authorList>
            <person name="Yukawa H."/>
            <person name="Omumasaba C.A."/>
            <person name="Nonaka H."/>
            <person name="Kos P."/>
            <person name="Okai N."/>
            <person name="Suzuki N."/>
            <person name="Suda M."/>
            <person name="Tsuge Y."/>
            <person name="Watanabe J."/>
            <person name="Ikeda Y."/>
            <person name="Vertes A.A."/>
            <person name="Inui M."/>
        </authorList>
    </citation>
    <scope>NUCLEOTIDE SEQUENCE</scope>
    <source>
        <strain evidence="1">R</strain>
    </source>
</reference>
<dbReference type="Proteomes" id="UP000006698">
    <property type="component" value="Chromosome"/>
</dbReference>
<proteinExistence type="predicted"/>
<protein>
    <submittedName>
        <fullName evidence="1">Uncharacterized protein</fullName>
    </submittedName>
</protein>
<organism evidence="1">
    <name type="scientific">Corynebacterium glutamicum (strain R)</name>
    <dbReference type="NCBI Taxonomy" id="340322"/>
    <lineage>
        <taxon>Bacteria</taxon>
        <taxon>Bacillati</taxon>
        <taxon>Actinomycetota</taxon>
        <taxon>Actinomycetes</taxon>
        <taxon>Mycobacteriales</taxon>
        <taxon>Corynebacteriaceae</taxon>
        <taxon>Corynebacterium</taxon>
    </lineage>
</organism>
<dbReference type="KEGG" id="cgt:cgR_1879"/>
<gene>
    <name evidence="1" type="ordered locus">cgR_1879</name>
</gene>
<accession>A0AB72VBP9</accession>
<dbReference type="EMBL" id="AP009044">
    <property type="protein sequence ID" value="BAF54874.1"/>
    <property type="molecule type" value="Genomic_DNA"/>
</dbReference>
<name>A0AB72VBP9_CORGB</name>